<evidence type="ECO:0008006" key="3">
    <source>
        <dbReference type="Google" id="ProtNLM"/>
    </source>
</evidence>
<gene>
    <name evidence="1" type="ORF">H8B06_13760</name>
</gene>
<accession>A0ABR7YRD2</accession>
<proteinExistence type="predicted"/>
<dbReference type="Proteomes" id="UP000602759">
    <property type="component" value="Unassembled WGS sequence"/>
</dbReference>
<comment type="caution">
    <text evidence="1">The sequence shown here is derived from an EMBL/GenBank/DDBJ whole genome shotgun (WGS) entry which is preliminary data.</text>
</comment>
<protein>
    <recommendedName>
        <fullName evidence="3">Anti-sigma factor</fullName>
    </recommendedName>
</protein>
<evidence type="ECO:0000313" key="2">
    <source>
        <dbReference type="Proteomes" id="UP000602759"/>
    </source>
</evidence>
<organism evidence="1 2">
    <name type="scientific">Sphingobacterium micropteri</name>
    <dbReference type="NCBI Taxonomy" id="2763501"/>
    <lineage>
        <taxon>Bacteria</taxon>
        <taxon>Pseudomonadati</taxon>
        <taxon>Bacteroidota</taxon>
        <taxon>Sphingobacteriia</taxon>
        <taxon>Sphingobacteriales</taxon>
        <taxon>Sphingobacteriaceae</taxon>
        <taxon>Sphingobacterium</taxon>
    </lineage>
</organism>
<reference evidence="1 2" key="1">
    <citation type="submission" date="2020-08" db="EMBL/GenBank/DDBJ databases">
        <title>Sphingobacterium sp. DN00404 isolated from aquaculture water.</title>
        <authorList>
            <person name="Zhang M."/>
        </authorList>
    </citation>
    <scope>NUCLEOTIDE SEQUENCE [LARGE SCALE GENOMIC DNA]</scope>
    <source>
        <strain evidence="1 2">DN00404</strain>
    </source>
</reference>
<sequence>MNEDNLFNQLNLPLSSKWPEIQKAYEQQSKTLKSAIALSKDSAQKAQQEQKLRCLDTAYQAFSQRLSEENANVHQTKEALKSVGLNETADWDKVNKRFDEIRQREPEQASFLQPQMDLLQKNKAYLEPNPMLGKRTLLTGALILGAAGISWAAYNHLSSEEKGEMLQAVTQNPAAAPQEADAAVPEAAVDGALADVPMESLQYIDDAELEQYILDNTTFEDEILSLLGLLPSPQLSLALQYKIQVFSSLVKSI</sequence>
<evidence type="ECO:0000313" key="1">
    <source>
        <dbReference type="EMBL" id="MBD1433899.1"/>
    </source>
</evidence>
<dbReference type="EMBL" id="JACOIK010000009">
    <property type="protein sequence ID" value="MBD1433899.1"/>
    <property type="molecule type" value="Genomic_DNA"/>
</dbReference>
<dbReference type="RefSeq" id="WP_190994842.1">
    <property type="nucleotide sequence ID" value="NZ_JACOIK010000009.1"/>
</dbReference>
<name>A0ABR7YRD2_9SPHI</name>
<keyword evidence="2" id="KW-1185">Reference proteome</keyword>